<evidence type="ECO:0000256" key="2">
    <source>
        <dbReference type="ARBA" id="ARBA00023239"/>
    </source>
</evidence>
<evidence type="ECO:0000256" key="3">
    <source>
        <dbReference type="SAM" id="SignalP"/>
    </source>
</evidence>
<evidence type="ECO:0000256" key="1">
    <source>
        <dbReference type="ARBA" id="ARBA00022729"/>
    </source>
</evidence>
<keyword evidence="2" id="KW-0456">Lyase</keyword>
<feature type="chain" id="PRO_5003784663" description="Alginate lyase domain-containing protein" evidence="3">
    <location>
        <begin position="18"/>
        <end position="447"/>
    </location>
</feature>
<gene>
    <name evidence="5" type="ORF">A1Q1_05571</name>
</gene>
<dbReference type="SUPFAM" id="SSF48230">
    <property type="entry name" value="Chondroitin AC/alginate lyase"/>
    <property type="match status" value="1"/>
</dbReference>
<feature type="signal peptide" evidence="3">
    <location>
        <begin position="1"/>
        <end position="17"/>
    </location>
</feature>
<keyword evidence="1 3" id="KW-0732">Signal</keyword>
<dbReference type="RefSeq" id="XP_014176255.1">
    <property type="nucleotide sequence ID" value="XM_014320780.1"/>
</dbReference>
<comment type="caution">
    <text evidence="5">The sequence shown here is derived from an EMBL/GenBank/DDBJ whole genome shotgun (WGS) entry which is preliminary data.</text>
</comment>
<dbReference type="OrthoDB" id="63533at2759"/>
<dbReference type="Gene3D" id="1.50.10.100">
    <property type="entry name" value="Chondroitin AC/alginate lyase"/>
    <property type="match status" value="1"/>
</dbReference>
<dbReference type="GO" id="GO:0042597">
    <property type="term" value="C:periplasmic space"/>
    <property type="evidence" value="ECO:0007669"/>
    <property type="project" value="InterPro"/>
</dbReference>
<feature type="domain" description="Alginate lyase" evidence="4">
    <location>
        <begin position="68"/>
        <end position="331"/>
    </location>
</feature>
<dbReference type="AlphaFoldDB" id="J5SJL0"/>
<dbReference type="GeneID" id="25989083"/>
<dbReference type="InterPro" id="IPR008929">
    <property type="entry name" value="Chondroitin_lyas"/>
</dbReference>
<dbReference type="VEuPathDB" id="FungiDB:A1Q1_05571"/>
<name>J5SJL0_TRIAS</name>
<dbReference type="Pfam" id="PF05426">
    <property type="entry name" value="Alginate_lyase"/>
    <property type="match status" value="1"/>
</dbReference>
<sequence>MLVIPLLIVLSAFLAAASPVRRGIARPRPNTVILDPDYMQRAAGNPDQGELGNLKGLADRLLTVGPWNDYASQGVYWWATTASGCPYELRDGQRNPEIDLYTDRKDSSNMVNSVYYLSLAWWYTDDARYRQKAGEVLRTWFINGPTRMNPNLQHAQLIPCKCTGRKEGIIDFSQVYTDVLDAVALLNTKFDGAWTQQDANAFRDWNQQYLSWLTGSEFGQKELAAKNNHGTFALMQVIALQMFLGQNAAATAQVIEQRSRIDQTIAIDGTTPLELKRATSWHYANFVLVAYLRTCAMAARLGIDLWGFHGAQGQSIGRAVDYLAPYAAGKEWPWPKTSAPLKLFAAHDIMHFGAERGLGDPKRALETIPAPPGGSIWKLAPAVRQQDSTNVLGVFHSAQEAIIDDPTPAEEVASLEGEAPQEEIDALKAELPSDQIQLLDELTGGGI</sequence>
<evidence type="ECO:0000259" key="4">
    <source>
        <dbReference type="Pfam" id="PF05426"/>
    </source>
</evidence>
<dbReference type="Proteomes" id="UP000002748">
    <property type="component" value="Unassembled WGS sequence"/>
</dbReference>
<evidence type="ECO:0000313" key="6">
    <source>
        <dbReference type="Proteomes" id="UP000002748"/>
    </source>
</evidence>
<accession>J5SJL0</accession>
<reference evidence="5 6" key="1">
    <citation type="journal article" date="2012" name="Eukaryot. Cell">
        <title>Draft genome sequence of CBS 2479, the standard type strain of Trichosporon asahii.</title>
        <authorList>
            <person name="Yang R.Y."/>
            <person name="Li H.T."/>
            <person name="Zhu H."/>
            <person name="Zhou G.P."/>
            <person name="Wang M."/>
            <person name="Wang L."/>
        </authorList>
    </citation>
    <scope>NUCLEOTIDE SEQUENCE [LARGE SCALE GENOMIC DNA]</scope>
    <source>
        <strain evidence="6">ATCC 90039 / CBS 2479 / JCM 2466 / KCTC 7840 / NCYC 2677 / UAMH 7654</strain>
    </source>
</reference>
<evidence type="ECO:0000313" key="5">
    <source>
        <dbReference type="EMBL" id="EJT45951.1"/>
    </source>
</evidence>
<dbReference type="HOGENOM" id="CLU_031144_0_0_1"/>
<dbReference type="KEGG" id="tasa:A1Q1_05571"/>
<proteinExistence type="predicted"/>
<organism evidence="5 6">
    <name type="scientific">Trichosporon asahii var. asahii (strain ATCC 90039 / CBS 2479 / JCM 2466 / KCTC 7840 / NBRC 103889/ NCYC 2677 / UAMH 7654)</name>
    <name type="common">Yeast</name>
    <dbReference type="NCBI Taxonomy" id="1186058"/>
    <lineage>
        <taxon>Eukaryota</taxon>
        <taxon>Fungi</taxon>
        <taxon>Dikarya</taxon>
        <taxon>Basidiomycota</taxon>
        <taxon>Agaricomycotina</taxon>
        <taxon>Tremellomycetes</taxon>
        <taxon>Trichosporonales</taxon>
        <taxon>Trichosporonaceae</taxon>
        <taxon>Trichosporon</taxon>
    </lineage>
</organism>
<dbReference type="InterPro" id="IPR008397">
    <property type="entry name" value="Alginate_lyase_dom"/>
</dbReference>
<dbReference type="GO" id="GO:0016829">
    <property type="term" value="F:lyase activity"/>
    <property type="evidence" value="ECO:0007669"/>
    <property type="project" value="UniProtKB-KW"/>
</dbReference>
<dbReference type="EMBL" id="ALBS01000316">
    <property type="protein sequence ID" value="EJT45951.1"/>
    <property type="molecule type" value="Genomic_DNA"/>
</dbReference>
<protein>
    <recommendedName>
        <fullName evidence="4">Alginate lyase domain-containing protein</fullName>
    </recommendedName>
</protein>